<keyword evidence="3" id="KW-0853">WD repeat</keyword>
<evidence type="ECO:0008006" key="12">
    <source>
        <dbReference type="Google" id="ProtNLM"/>
    </source>
</evidence>
<evidence type="ECO:0000256" key="1">
    <source>
        <dbReference type="ARBA" id="ARBA00004430"/>
    </source>
</evidence>
<evidence type="ECO:0000313" key="11">
    <source>
        <dbReference type="Proteomes" id="UP000827092"/>
    </source>
</evidence>
<keyword evidence="2" id="KW-0963">Cytoplasm</keyword>
<dbReference type="InterPro" id="IPR015943">
    <property type="entry name" value="WD40/YVTN_repeat-like_dom_sf"/>
</dbReference>
<name>A0AAV6VW14_9ARAC</name>
<dbReference type="GO" id="GO:0005930">
    <property type="term" value="C:axoneme"/>
    <property type="evidence" value="ECO:0007669"/>
    <property type="project" value="UniProtKB-SubCell"/>
</dbReference>
<dbReference type="Proteomes" id="UP000827092">
    <property type="component" value="Unassembled WGS sequence"/>
</dbReference>
<dbReference type="SUPFAM" id="SSF50978">
    <property type="entry name" value="WD40 repeat-like"/>
    <property type="match status" value="1"/>
</dbReference>
<gene>
    <name evidence="10" type="ORF">JTE90_006353</name>
</gene>
<evidence type="ECO:0000256" key="5">
    <source>
        <dbReference type="ARBA" id="ARBA00023054"/>
    </source>
</evidence>
<keyword evidence="6" id="KW-0206">Cytoskeleton</keyword>
<feature type="coiled-coil region" evidence="8">
    <location>
        <begin position="490"/>
        <end position="524"/>
    </location>
</feature>
<feature type="coiled-coil region" evidence="8">
    <location>
        <begin position="844"/>
        <end position="871"/>
    </location>
</feature>
<dbReference type="Gene3D" id="2.130.10.10">
    <property type="entry name" value="YVTN repeat-like/Quinoprotein amine dehydrogenase"/>
    <property type="match status" value="1"/>
</dbReference>
<evidence type="ECO:0000256" key="8">
    <source>
        <dbReference type="SAM" id="Coils"/>
    </source>
</evidence>
<feature type="region of interest" description="Disordered" evidence="9">
    <location>
        <begin position="1151"/>
        <end position="1175"/>
    </location>
</feature>
<dbReference type="PANTHER" id="PTHR14885:SF3">
    <property type="entry name" value="CILIA- AND FLAGELLA-ASSOCIATED PROTEIN 44"/>
    <property type="match status" value="1"/>
</dbReference>
<feature type="coiled-coil region" evidence="8">
    <location>
        <begin position="954"/>
        <end position="1002"/>
    </location>
</feature>
<dbReference type="PANTHER" id="PTHR14885">
    <property type="entry name" value="CILIA- AND FLAGELLA-ASSOCIATED PROTEIN 43-RELATED"/>
    <property type="match status" value="1"/>
</dbReference>
<evidence type="ECO:0000256" key="4">
    <source>
        <dbReference type="ARBA" id="ARBA00022737"/>
    </source>
</evidence>
<keyword evidence="7" id="KW-0966">Cell projection</keyword>
<feature type="region of interest" description="Disordered" evidence="9">
    <location>
        <begin position="910"/>
        <end position="935"/>
    </location>
</feature>
<keyword evidence="4" id="KW-0677">Repeat</keyword>
<comment type="caution">
    <text evidence="10">The sequence shown here is derived from an EMBL/GenBank/DDBJ whole genome shotgun (WGS) entry which is preliminary data.</text>
</comment>
<dbReference type="InterPro" id="IPR036322">
    <property type="entry name" value="WD40_repeat_dom_sf"/>
</dbReference>
<dbReference type="GO" id="GO:0003341">
    <property type="term" value="P:cilium movement"/>
    <property type="evidence" value="ECO:0007669"/>
    <property type="project" value="UniProtKB-ARBA"/>
</dbReference>
<feature type="compositionally biased region" description="Polar residues" evidence="9">
    <location>
        <begin position="915"/>
        <end position="935"/>
    </location>
</feature>
<evidence type="ECO:0000256" key="7">
    <source>
        <dbReference type="ARBA" id="ARBA00023273"/>
    </source>
</evidence>
<evidence type="ECO:0000256" key="6">
    <source>
        <dbReference type="ARBA" id="ARBA00023212"/>
    </source>
</evidence>
<organism evidence="10 11">
    <name type="scientific">Oedothorax gibbosus</name>
    <dbReference type="NCBI Taxonomy" id="931172"/>
    <lineage>
        <taxon>Eukaryota</taxon>
        <taxon>Metazoa</taxon>
        <taxon>Ecdysozoa</taxon>
        <taxon>Arthropoda</taxon>
        <taxon>Chelicerata</taxon>
        <taxon>Arachnida</taxon>
        <taxon>Araneae</taxon>
        <taxon>Araneomorphae</taxon>
        <taxon>Entelegynae</taxon>
        <taxon>Araneoidea</taxon>
        <taxon>Linyphiidae</taxon>
        <taxon>Erigoninae</taxon>
        <taxon>Oedothorax</taxon>
    </lineage>
</organism>
<keyword evidence="5 8" id="KW-0175">Coiled coil</keyword>
<accession>A0AAV6VW14</accession>
<evidence type="ECO:0000256" key="3">
    <source>
        <dbReference type="ARBA" id="ARBA00022574"/>
    </source>
</evidence>
<proteinExistence type="predicted"/>
<reference evidence="10 11" key="1">
    <citation type="journal article" date="2022" name="Nat. Ecol. Evol.">
        <title>A masculinizing supergene underlies an exaggerated male reproductive morph in a spider.</title>
        <authorList>
            <person name="Hendrickx F."/>
            <person name="De Corte Z."/>
            <person name="Sonet G."/>
            <person name="Van Belleghem S.M."/>
            <person name="Kostlbacher S."/>
            <person name="Vangestel C."/>
        </authorList>
    </citation>
    <scope>NUCLEOTIDE SEQUENCE [LARGE SCALE GENOMIC DNA]</scope>
    <source>
        <strain evidence="10">W744_W776</strain>
    </source>
</reference>
<evidence type="ECO:0000313" key="10">
    <source>
        <dbReference type="EMBL" id="KAG8200770.1"/>
    </source>
</evidence>
<sequence length="1542" mass="177772">MILRYSNKDPCESLWDSVDENQDSQTYPSQDLPRLNGNVTDVALCPVYPLIAVTSDIGEIVVFRWIEINVLCNYSVSVPTTCILWPNEKIDGTGASLLVGFRDGTLRWLIITKEDSSSGTEGNEKTERYNLILQAVVKPHNDAISCLSFNSSKSLLASQGLDTKLFIFHLEDFKIYPLGFYVNHHELDWFEWLSDPVLQNPDKEALNLIIFCKHSYLLVVDVSNILVRLNTSDTCETFYIEHLSCQVYTIDGLLHFHELGDQISSSELLAWDGLSEKERNVLVKLKYKEKKEARETRENELGFTGPLKPPQILCSLPSTVSGRIWLSLDKNDSGYLFEFELEEEPNEYPINFTPVRAVEVPTAQSLPIISMCYSETGKYLLMGLQDGSLHMTQLEEEFDISTASDFKILFIESLDKVVIKDMKISRDGSIIRLVTDNGNKIVSNFNAYRIEEITDTVIIPAFKDKEMNVMKDWDGQDILSIEDKLQSHVYERNETIKEHVTRRLNELKENYEEFKKNYVVYIENCKKNLKRMDKIPEHLQLNYEIVSCCPTVVEEFEEETKALQRKLDKKYQKDLIKAELQKDKYFKFFKSKVCTGKISVEVGSEKIETFRQCTLPESAINISLNLHSALHGQNQITEVAALENITIDETLYNETSEEVKSSLFKFKDNVGSEHILPDIICTFSEKKEKTLQYLKEINAFTENFNSHVIEAKQLKNLTLGDSRSEKIKDEREQMFVPDKDLQDESESIFASDNDWQIKRPTQTILWDAYPEKQTIFYKAERKSAGDSKEWLKKKFKNLFLLLKAVKPIVNCEKAFNDIRFLIKCIELNAFKDTVSDEKLCLKNISELETILEAKNNELSIIMEEMNSLQNLCQHEKQKWTNLYHDLVKLVGRNHKYKGYFKQVFKKKILPKGEQKSQPSNTSSESSGCEQNIDSADDSSTVILSEIDEELLVKVIELRIERQSVEDAMKVLKRQINNCNTKENAVKRKIQKANDALEESTNKLKSILFSRKQSLEEIKWPVVLYPTNIHSDYINNLESDVQRQKKIMDSEMFRINEEIEKNLKIVNHYVNVSTFTLMSRVVNLEVNDLIDIAAVFLPLLKKVSSSIDKYFVNLRQVQSLEHLEEESEPMEPVNIIGEILATVDDPLVVPENAESEIESQTNSSTSDDKDDDTRSKSTLIASEKSLKVISLSDFKVDESHQSSNRELISWSELVDDGNQSEPVDIQLPEQVNSEEIVKSAIPEIDYSCLIVNDYSRETDYYMLPFTYTVTDNDLKKLKKRNYVSSSENDLESSEVDVFLVDTSDQCDSLNKAIESDYPVYPGGGLKLTLPVLQGMEANDLDDFPYTDFLAKEEFEEELDYHHTALDLKPQRSLVSQSLFNYTTRPLSEFILVDTDAVQRTLTSYFNIKTSNEEIEMNLGSLKKQVMSTKRALNFKQHDVSKAKQELEMTMKTRFGQVLDLDQLQDALENPYFHIKKKEHQSQLDILKRKLKKMKETEAVAVKSLDQLRYEDTKLCYELYELRKELEFLNKCHSAKRKVLPKIG</sequence>
<evidence type="ECO:0000256" key="2">
    <source>
        <dbReference type="ARBA" id="ARBA00022490"/>
    </source>
</evidence>
<dbReference type="EMBL" id="JAFNEN010000013">
    <property type="protein sequence ID" value="KAG8200770.1"/>
    <property type="molecule type" value="Genomic_DNA"/>
</dbReference>
<comment type="subcellular location">
    <subcellularLocation>
        <location evidence="1">Cytoplasm</location>
        <location evidence="1">Cytoskeleton</location>
        <location evidence="1">Cilium axoneme</location>
    </subcellularLocation>
</comment>
<dbReference type="SMART" id="SM00320">
    <property type="entry name" value="WD40"/>
    <property type="match status" value="3"/>
</dbReference>
<keyword evidence="11" id="KW-1185">Reference proteome</keyword>
<dbReference type="InterPro" id="IPR001680">
    <property type="entry name" value="WD40_rpt"/>
</dbReference>
<protein>
    <recommendedName>
        <fullName evidence="12">Cilia- and flagella-associated protein 43</fullName>
    </recommendedName>
</protein>
<evidence type="ECO:0000256" key="9">
    <source>
        <dbReference type="SAM" id="MobiDB-lite"/>
    </source>
</evidence>